<evidence type="ECO:0000256" key="1">
    <source>
        <dbReference type="SAM" id="Phobius"/>
    </source>
</evidence>
<evidence type="ECO:0008006" key="4">
    <source>
        <dbReference type="Google" id="ProtNLM"/>
    </source>
</evidence>
<comment type="caution">
    <text evidence="2">The sequence shown here is derived from an EMBL/GenBank/DDBJ whole genome shotgun (WGS) entry which is preliminary data.</text>
</comment>
<accession>A0AAD5UBP6</accession>
<protein>
    <recommendedName>
        <fullName evidence="4">Transmembrane protein</fullName>
    </recommendedName>
</protein>
<keyword evidence="1" id="KW-0472">Membrane</keyword>
<keyword evidence="1" id="KW-0812">Transmembrane</keyword>
<keyword evidence="1" id="KW-1133">Transmembrane helix</keyword>
<dbReference type="EMBL" id="JADGKB010000108">
    <property type="protein sequence ID" value="KAJ3253476.1"/>
    <property type="molecule type" value="Genomic_DNA"/>
</dbReference>
<evidence type="ECO:0000313" key="3">
    <source>
        <dbReference type="Proteomes" id="UP001210925"/>
    </source>
</evidence>
<feature type="transmembrane region" description="Helical" evidence="1">
    <location>
        <begin position="49"/>
        <end position="72"/>
    </location>
</feature>
<evidence type="ECO:0000313" key="2">
    <source>
        <dbReference type="EMBL" id="KAJ3253476.1"/>
    </source>
</evidence>
<dbReference type="Proteomes" id="UP001210925">
    <property type="component" value="Unassembled WGS sequence"/>
</dbReference>
<sequence length="85" mass="10163">MKFFRRYNTKIIDSKDILNRFKKQEPVKLPFEPIAKPKSSNYSAYWKPFGIGVMIGAFLEFSMIQFGYYDALIQAERKRMLKEQE</sequence>
<dbReference type="AlphaFoldDB" id="A0AAD5UBP6"/>
<name>A0AAD5UBP6_9FUNG</name>
<keyword evidence="3" id="KW-1185">Reference proteome</keyword>
<proteinExistence type="predicted"/>
<reference evidence="2" key="1">
    <citation type="submission" date="2020-05" db="EMBL/GenBank/DDBJ databases">
        <title>Phylogenomic resolution of chytrid fungi.</title>
        <authorList>
            <person name="Stajich J.E."/>
            <person name="Amses K."/>
            <person name="Simmons R."/>
            <person name="Seto K."/>
            <person name="Myers J."/>
            <person name="Bonds A."/>
            <person name="Quandt C.A."/>
            <person name="Barry K."/>
            <person name="Liu P."/>
            <person name="Grigoriev I."/>
            <person name="Longcore J.E."/>
            <person name="James T.Y."/>
        </authorList>
    </citation>
    <scope>NUCLEOTIDE SEQUENCE</scope>
    <source>
        <strain evidence="2">PLAUS21</strain>
    </source>
</reference>
<gene>
    <name evidence="2" type="ORF">HK103_000508</name>
</gene>
<organism evidence="2 3">
    <name type="scientific">Boothiomyces macroporosus</name>
    <dbReference type="NCBI Taxonomy" id="261099"/>
    <lineage>
        <taxon>Eukaryota</taxon>
        <taxon>Fungi</taxon>
        <taxon>Fungi incertae sedis</taxon>
        <taxon>Chytridiomycota</taxon>
        <taxon>Chytridiomycota incertae sedis</taxon>
        <taxon>Chytridiomycetes</taxon>
        <taxon>Rhizophydiales</taxon>
        <taxon>Terramycetaceae</taxon>
        <taxon>Boothiomyces</taxon>
    </lineage>
</organism>